<feature type="compositionally biased region" description="Basic and acidic residues" evidence="12">
    <location>
        <begin position="558"/>
        <end position="573"/>
    </location>
</feature>
<evidence type="ECO:0000256" key="6">
    <source>
        <dbReference type="ARBA" id="ARBA00022840"/>
    </source>
</evidence>
<dbReference type="PRINTS" id="PR00775">
    <property type="entry name" value="HEATSHOCK90"/>
</dbReference>
<dbReference type="Pfam" id="PF13589">
    <property type="entry name" value="HATPase_c_3"/>
    <property type="match status" value="1"/>
</dbReference>
<organism evidence="13 14">
    <name type="scientific">Nannochloropsis gaditana</name>
    <dbReference type="NCBI Taxonomy" id="72520"/>
    <lineage>
        <taxon>Eukaryota</taxon>
        <taxon>Sar</taxon>
        <taxon>Stramenopiles</taxon>
        <taxon>Ochrophyta</taxon>
        <taxon>Eustigmatophyceae</taxon>
        <taxon>Eustigmatales</taxon>
        <taxon>Monodopsidaceae</taxon>
        <taxon>Nannochloropsis</taxon>
    </lineage>
</organism>
<dbReference type="FunFam" id="1.20.120.790:FF:000004">
    <property type="entry name" value="Heat shock protein 75 kDa"/>
    <property type="match status" value="1"/>
</dbReference>
<dbReference type="InterPro" id="IPR020568">
    <property type="entry name" value="Ribosomal_Su5_D2-typ_SF"/>
</dbReference>
<dbReference type="InterPro" id="IPR036890">
    <property type="entry name" value="HATPase_C_sf"/>
</dbReference>
<dbReference type="Gene3D" id="3.30.230.80">
    <property type="match status" value="1"/>
</dbReference>
<dbReference type="InterPro" id="IPR037196">
    <property type="entry name" value="HSP90_C"/>
</dbReference>
<evidence type="ECO:0000256" key="2">
    <source>
        <dbReference type="ARBA" id="ARBA00004496"/>
    </source>
</evidence>
<comment type="caution">
    <text evidence="13">The sequence shown here is derived from an EMBL/GenBank/DDBJ whole genome shotgun (WGS) entry which is preliminary data.</text>
</comment>
<comment type="similarity">
    <text evidence="3">Belongs to the heat shock protein 90 family.</text>
</comment>
<evidence type="ECO:0000256" key="5">
    <source>
        <dbReference type="ARBA" id="ARBA00022741"/>
    </source>
</evidence>
<evidence type="ECO:0000313" key="14">
    <source>
        <dbReference type="Proteomes" id="UP000019335"/>
    </source>
</evidence>
<feature type="region of interest" description="Disordered" evidence="12">
    <location>
        <begin position="552"/>
        <end position="583"/>
    </location>
</feature>
<dbReference type="FunFam" id="3.30.230.80:FF:000004">
    <property type="entry name" value="Heat shock protein 75 kDa"/>
    <property type="match status" value="1"/>
</dbReference>
<dbReference type="GO" id="GO:0005524">
    <property type="term" value="F:ATP binding"/>
    <property type="evidence" value="ECO:0007669"/>
    <property type="project" value="UniProtKB-KW"/>
</dbReference>
<dbReference type="PANTHER" id="PTHR11528">
    <property type="entry name" value="HEAT SHOCK PROTEIN 90 FAMILY MEMBER"/>
    <property type="match status" value="1"/>
</dbReference>
<keyword evidence="9" id="KW-0496">Mitochondrion</keyword>
<dbReference type="InterPro" id="IPR020575">
    <property type="entry name" value="Hsp90_N"/>
</dbReference>
<dbReference type="HAMAP" id="MF_00505">
    <property type="entry name" value="HSP90"/>
    <property type="match status" value="1"/>
</dbReference>
<gene>
    <name evidence="13" type="primary">Hsp</name>
    <name evidence="13" type="ORF">Naga_100225g4</name>
</gene>
<feature type="binding site" evidence="11">
    <location>
        <position position="402"/>
    </location>
    <ligand>
        <name>ATP</name>
        <dbReference type="ChEBI" id="CHEBI:30616"/>
    </ligand>
</feature>
<dbReference type="PIRSF" id="PIRSF002583">
    <property type="entry name" value="Hsp90"/>
    <property type="match status" value="1"/>
</dbReference>
<evidence type="ECO:0000256" key="9">
    <source>
        <dbReference type="ARBA" id="ARBA00023128"/>
    </source>
</evidence>
<dbReference type="Proteomes" id="UP000019335">
    <property type="component" value="Chromosome 2"/>
</dbReference>
<dbReference type="GO" id="GO:0005739">
    <property type="term" value="C:mitochondrion"/>
    <property type="evidence" value="ECO:0007669"/>
    <property type="project" value="UniProtKB-SubCell"/>
</dbReference>
<feature type="binding site" evidence="11">
    <location>
        <position position="106"/>
    </location>
    <ligand>
        <name>ATP</name>
        <dbReference type="ChEBI" id="CHEBI:30616"/>
    </ligand>
</feature>
<dbReference type="SUPFAM" id="SSF54211">
    <property type="entry name" value="Ribosomal protein S5 domain 2-like"/>
    <property type="match status" value="1"/>
</dbReference>
<feature type="binding site" evidence="11">
    <location>
        <begin position="173"/>
        <end position="174"/>
    </location>
    <ligand>
        <name>ATP</name>
        <dbReference type="ChEBI" id="CHEBI:30616"/>
    </ligand>
</feature>
<keyword evidence="4" id="KW-0963">Cytoplasm</keyword>
<name>W7TS47_9STRA</name>
<evidence type="ECO:0000256" key="7">
    <source>
        <dbReference type="ARBA" id="ARBA00022946"/>
    </source>
</evidence>
<dbReference type="InterPro" id="IPR019805">
    <property type="entry name" value="Heat_shock_protein_90_CS"/>
</dbReference>
<sequence>MLRINPTLGRRLLARTTQKEVSCMRTASYLLNSLTPPGRTPCPHACSQPYPVSFRPPPALESLRFFSSKPANPPAAEAHEFQAETRQLLDIVIHSVYTDKEVFLRELISNASDALEKLRHIQVTGEATVADASLPLEINITTDEEKGTLTLRDTGLGMTKTELVSNLGTIARSGSKAFVKELKEKAGEGSADAAGIIGQFGVGFYSAFMVGDSVEVTSRSYSLEEPGHTWKSTGSGSYEIGPVEGEAEERGSRITIHLKDDCKEFSKPARVKEIIKKYSNFVNFPIKVNGEVCNTVRALWTEDKSGISEEQYKEFYRFIANAYDDPCYRLHFRTDAPLDLKVLFFIPSFHGEKFGMGRLEPGVSLYSRKVLIESKCGRILPDWMRFVKGVVDSEDLPLSISREKAQDTALLKRIERVLVRKVLKQLEDEARKDPEKYKEKFFKEFGYFLKEGICHDFENASRIAKLLYYESSRLPSGETTSFDEYISRCDPEQNAIYFLCAPNRELAEASPYFEAFKRSNKEVIFVYNAIDDFVMNNLKTYHGRDFKTAEATGLDLGPGKKEGEEDAKDKAEESSAPTPLTEAEVEDLGKWLVSTLPNKLQDAKATSRLYDSPAIVTDHESGALRRMMRMVEQQSMGQASFIPKQHLELNPRHPIIIRLHSLRTEDAELAKVVAEQIFDNAMVAAGLLDDSRVMLPRLNKLMERLVQSANKHRHKAGFSLIGSFRCRLTAVAI</sequence>
<dbReference type="AlphaFoldDB" id="W7TS47"/>
<dbReference type="FunFam" id="3.40.50.11260:FF:000004">
    <property type="entry name" value="Heat shock protein 75 mitochondrial"/>
    <property type="match status" value="1"/>
</dbReference>
<feature type="binding site" evidence="11">
    <location>
        <position position="158"/>
    </location>
    <ligand>
        <name>ATP</name>
        <dbReference type="ChEBI" id="CHEBI:30616"/>
    </ligand>
</feature>
<dbReference type="EMBL" id="AZIL01000067">
    <property type="protein sequence ID" value="EWM30050.1"/>
    <property type="molecule type" value="Genomic_DNA"/>
</dbReference>
<accession>W7TS47</accession>
<dbReference type="GO" id="GO:0140662">
    <property type="term" value="F:ATP-dependent protein folding chaperone"/>
    <property type="evidence" value="ECO:0007669"/>
    <property type="project" value="InterPro"/>
</dbReference>
<dbReference type="Gene3D" id="3.30.565.10">
    <property type="entry name" value="Histidine kinase-like ATPase, C-terminal domain"/>
    <property type="match status" value="1"/>
</dbReference>
<proteinExistence type="inferred from homology"/>
<keyword evidence="7" id="KW-0809">Transit peptide</keyword>
<dbReference type="Pfam" id="PF00183">
    <property type="entry name" value="HSP90"/>
    <property type="match status" value="1"/>
</dbReference>
<dbReference type="OrthoDB" id="28737at2759"/>
<keyword evidence="14" id="KW-1185">Reference proteome</keyword>
<evidence type="ECO:0000256" key="1">
    <source>
        <dbReference type="ARBA" id="ARBA00004173"/>
    </source>
</evidence>
<dbReference type="Gene3D" id="1.20.120.790">
    <property type="entry name" value="Heat shock protein 90, C-terminal domain"/>
    <property type="match status" value="1"/>
</dbReference>
<dbReference type="GO" id="GO:0016887">
    <property type="term" value="F:ATP hydrolysis activity"/>
    <property type="evidence" value="ECO:0007669"/>
    <property type="project" value="InterPro"/>
</dbReference>
<feature type="binding site" evidence="11">
    <location>
        <position position="166"/>
    </location>
    <ligand>
        <name>ATP</name>
        <dbReference type="ChEBI" id="CHEBI:30616"/>
    </ligand>
</feature>
<feature type="binding site" evidence="11">
    <location>
        <begin position="199"/>
        <end position="204"/>
    </location>
    <ligand>
        <name>ATP</name>
        <dbReference type="ChEBI" id="CHEBI:30616"/>
    </ligand>
</feature>
<evidence type="ECO:0000256" key="12">
    <source>
        <dbReference type="SAM" id="MobiDB-lite"/>
    </source>
</evidence>
<evidence type="ECO:0000256" key="3">
    <source>
        <dbReference type="ARBA" id="ARBA00008239"/>
    </source>
</evidence>
<evidence type="ECO:0000256" key="8">
    <source>
        <dbReference type="ARBA" id="ARBA00023016"/>
    </source>
</evidence>
<reference evidence="13 14" key="1">
    <citation type="journal article" date="2014" name="Mol. Plant">
        <title>Chromosome Scale Genome Assembly and Transcriptome Profiling of Nannochloropsis gaditana in Nitrogen Depletion.</title>
        <authorList>
            <person name="Corteggiani Carpinelli E."/>
            <person name="Telatin A."/>
            <person name="Vitulo N."/>
            <person name="Forcato C."/>
            <person name="D'Angelo M."/>
            <person name="Schiavon R."/>
            <person name="Vezzi A."/>
            <person name="Giacometti G.M."/>
            <person name="Morosinotto T."/>
            <person name="Valle G."/>
        </authorList>
    </citation>
    <scope>NUCLEOTIDE SEQUENCE [LARGE SCALE GENOMIC DNA]</scope>
    <source>
        <strain evidence="13 14">B-31</strain>
    </source>
</reference>
<dbReference type="CDD" id="cd16927">
    <property type="entry name" value="HATPase_Hsp90-like"/>
    <property type="match status" value="1"/>
</dbReference>
<dbReference type="SUPFAM" id="SSF110942">
    <property type="entry name" value="HSP90 C-terminal domain"/>
    <property type="match status" value="1"/>
</dbReference>
<dbReference type="FunFam" id="3.30.565.10:FF:000009">
    <property type="entry name" value="Molecular chaperone HtpG"/>
    <property type="match status" value="1"/>
</dbReference>
<keyword evidence="5 11" id="KW-0547">Nucleotide-binding</keyword>
<dbReference type="InterPro" id="IPR001404">
    <property type="entry name" value="Hsp90_fam"/>
</dbReference>
<dbReference type="GO" id="GO:0070013">
    <property type="term" value="C:intracellular organelle lumen"/>
    <property type="evidence" value="ECO:0007669"/>
    <property type="project" value="UniProtKB-ARBA"/>
</dbReference>
<protein>
    <submittedName>
        <fullName evidence="13">Heat shock protein hsp90</fullName>
    </submittedName>
</protein>
<dbReference type="GO" id="GO:0051082">
    <property type="term" value="F:unfolded protein binding"/>
    <property type="evidence" value="ECO:0007669"/>
    <property type="project" value="InterPro"/>
</dbReference>
<keyword evidence="10" id="KW-0143">Chaperone</keyword>
<dbReference type="SUPFAM" id="SSF55874">
    <property type="entry name" value="ATPase domain of HSP90 chaperone/DNA topoisomerase II/histidine kinase"/>
    <property type="match status" value="1"/>
</dbReference>
<dbReference type="Gene3D" id="3.40.50.11260">
    <property type="match status" value="1"/>
</dbReference>
<feature type="binding site" evidence="11">
    <location>
        <position position="110"/>
    </location>
    <ligand>
        <name>ATP</name>
        <dbReference type="ChEBI" id="CHEBI:30616"/>
    </ligand>
</feature>
<evidence type="ECO:0000256" key="4">
    <source>
        <dbReference type="ARBA" id="ARBA00022490"/>
    </source>
</evidence>
<keyword evidence="6 11" id="KW-0067">ATP-binding</keyword>
<comment type="subcellular location">
    <subcellularLocation>
        <location evidence="2">Cytoplasm</location>
    </subcellularLocation>
    <subcellularLocation>
        <location evidence="1">Mitochondrion</location>
    </subcellularLocation>
</comment>
<dbReference type="NCBIfam" id="NF003555">
    <property type="entry name" value="PRK05218.1"/>
    <property type="match status" value="1"/>
</dbReference>
<feature type="binding site" evidence="11">
    <location>
        <position position="153"/>
    </location>
    <ligand>
        <name>ATP</name>
        <dbReference type="ChEBI" id="CHEBI:30616"/>
    </ligand>
</feature>
<evidence type="ECO:0000256" key="10">
    <source>
        <dbReference type="ARBA" id="ARBA00023186"/>
    </source>
</evidence>
<evidence type="ECO:0000256" key="11">
    <source>
        <dbReference type="PIRSR" id="PIRSR002583-1"/>
    </source>
</evidence>
<dbReference type="PROSITE" id="PS00298">
    <property type="entry name" value="HSP90"/>
    <property type="match status" value="1"/>
</dbReference>
<keyword evidence="8 13" id="KW-0346">Stress response</keyword>
<evidence type="ECO:0000313" key="13">
    <source>
        <dbReference type="EMBL" id="EWM30050.1"/>
    </source>
</evidence>